<feature type="domain" description="AFP-like" evidence="1">
    <location>
        <begin position="287"/>
        <end position="346"/>
    </location>
</feature>
<evidence type="ECO:0000259" key="1">
    <source>
        <dbReference type="PROSITE" id="PS50844"/>
    </source>
</evidence>
<dbReference type="PROSITE" id="PS50844">
    <property type="entry name" value="AFP_LIKE"/>
    <property type="match status" value="1"/>
</dbReference>
<dbReference type="AlphaFoldDB" id="A0A249KIG9"/>
<dbReference type="InterPro" id="IPR013974">
    <property type="entry name" value="SAF"/>
</dbReference>
<dbReference type="InterPro" id="IPR036732">
    <property type="entry name" value="AFP_Neu5c_C_sf"/>
</dbReference>
<accession>A0A249KIG9</accession>
<protein>
    <submittedName>
        <fullName evidence="2">N-acetylneuraminate synthase</fullName>
    </submittedName>
</protein>
<reference evidence="2 3" key="1">
    <citation type="submission" date="2016-07" db="EMBL/GenBank/DDBJ databases">
        <title>High microdiversification within the ubiquitous acI lineage of Actinobacteria.</title>
        <authorList>
            <person name="Neuenschwander S.M."/>
            <person name="Salcher M."/>
            <person name="Ghai R."/>
            <person name="Pernthaler J."/>
        </authorList>
    </citation>
    <scope>NUCLEOTIDE SEQUENCE [LARGE SCALE GENOMIC DNA]</scope>
    <source>
        <strain evidence="2">MMS-IA-56</strain>
    </source>
</reference>
<dbReference type="SMART" id="SM00858">
    <property type="entry name" value="SAF"/>
    <property type="match status" value="1"/>
</dbReference>
<dbReference type="InterPro" id="IPR051690">
    <property type="entry name" value="PseI-like"/>
</dbReference>
<dbReference type="CDD" id="cd11615">
    <property type="entry name" value="SAF_NeuB_like"/>
    <property type="match status" value="1"/>
</dbReference>
<dbReference type="SUPFAM" id="SSF51269">
    <property type="entry name" value="AFP III-like domain"/>
    <property type="match status" value="1"/>
</dbReference>
<dbReference type="InterPro" id="IPR013785">
    <property type="entry name" value="Aldolase_TIM"/>
</dbReference>
<dbReference type="InterPro" id="IPR006190">
    <property type="entry name" value="SAF_AFP_Neu5Ac"/>
</dbReference>
<dbReference type="Pfam" id="PF08666">
    <property type="entry name" value="SAF"/>
    <property type="match status" value="1"/>
</dbReference>
<dbReference type="Gene3D" id="3.90.1210.10">
    <property type="entry name" value="Antifreeze-like/N-acetylneuraminic acid synthase C-terminal domain"/>
    <property type="match status" value="1"/>
</dbReference>
<dbReference type="RefSeq" id="WP_190277004.1">
    <property type="nucleotide sequence ID" value="NZ_CP016773.1"/>
</dbReference>
<dbReference type="EMBL" id="CP016773">
    <property type="protein sequence ID" value="ASY16592.1"/>
    <property type="molecule type" value="Genomic_DNA"/>
</dbReference>
<dbReference type="GO" id="GO:0047444">
    <property type="term" value="F:N-acylneuraminate-9-phosphate synthase activity"/>
    <property type="evidence" value="ECO:0007669"/>
    <property type="project" value="TreeGrafter"/>
</dbReference>
<dbReference type="KEGG" id="psuf:A1sIA56_00115"/>
<dbReference type="GO" id="GO:0016051">
    <property type="term" value="P:carbohydrate biosynthetic process"/>
    <property type="evidence" value="ECO:0007669"/>
    <property type="project" value="InterPro"/>
</dbReference>
<evidence type="ECO:0000313" key="2">
    <source>
        <dbReference type="EMBL" id="ASY16592.1"/>
    </source>
</evidence>
<proteinExistence type="predicted"/>
<dbReference type="PANTHER" id="PTHR42966:SF1">
    <property type="entry name" value="SIALIC ACID SYNTHASE"/>
    <property type="match status" value="1"/>
</dbReference>
<dbReference type="InterPro" id="IPR013132">
    <property type="entry name" value="PseI/NeuA/B-like_N"/>
</dbReference>
<dbReference type="PANTHER" id="PTHR42966">
    <property type="entry name" value="N-ACETYLNEURAMINATE SYNTHASE"/>
    <property type="match status" value="1"/>
</dbReference>
<dbReference type="Proteomes" id="UP000217215">
    <property type="component" value="Chromosome"/>
</dbReference>
<dbReference type="Pfam" id="PF03102">
    <property type="entry name" value="NeuB"/>
    <property type="match status" value="1"/>
</dbReference>
<organism evidence="2 3">
    <name type="scientific">Candidatus Planktophila sulfonica</name>
    <dbReference type="NCBI Taxonomy" id="1884904"/>
    <lineage>
        <taxon>Bacteria</taxon>
        <taxon>Bacillati</taxon>
        <taxon>Actinomycetota</taxon>
        <taxon>Actinomycetes</taxon>
        <taxon>Candidatus Nanopelagicales</taxon>
        <taxon>Candidatus Nanopelagicaceae</taxon>
        <taxon>Candidatus Planktophila</taxon>
    </lineage>
</organism>
<gene>
    <name evidence="2" type="ORF">A1sIA56_00115</name>
</gene>
<dbReference type="Gene3D" id="3.20.20.70">
    <property type="entry name" value="Aldolase class I"/>
    <property type="match status" value="1"/>
</dbReference>
<dbReference type="InterPro" id="IPR057736">
    <property type="entry name" value="SAF_PseI/NeuA/NeuB"/>
</dbReference>
<name>A0A249KIG9_9ACTN</name>
<sequence length="347" mass="37795">MKFDIAGRTVGDEFAPLVVAEIGINHNGSLAEAIKLVNAAKKAGAEIIKHQTHIPDAEMSQEARTVIPGNAEISIYEVIANCSLSLDEEKELAQYVRDLGLIYMSTPFSFEALEFLDSLDVPAFKIGSGECNNYPLVRAIAEKRKPVIMSTGMNSIESIQPSVEIFRELGVPFALMHCTNLYPTPDKLIRLNALNELRQNFPDAVLGLSDHSLTNYPCLASVALGASILERHFTDSKDRPGPDIVCSMTPAELTELIEGSRIIYEATKGAKFPVSEEDVTIAFAFSSAVATKKLAKGHVILREDITLKRPNGGAFGPKEFDALVGSTVVTDIEPNLQIRSDQVLLRP</sequence>
<dbReference type="SUPFAM" id="SSF51569">
    <property type="entry name" value="Aldolase"/>
    <property type="match status" value="1"/>
</dbReference>
<evidence type="ECO:0000313" key="3">
    <source>
        <dbReference type="Proteomes" id="UP000217215"/>
    </source>
</evidence>
<keyword evidence="3" id="KW-1185">Reference proteome</keyword>